<dbReference type="EMBL" id="JBEHCU010012059">
    <property type="protein sequence ID" value="KAL1375932.1"/>
    <property type="molecule type" value="Genomic_DNA"/>
</dbReference>
<evidence type="ECO:0000313" key="1">
    <source>
        <dbReference type="EMBL" id="KAL1375932.1"/>
    </source>
</evidence>
<evidence type="ECO:0000313" key="2">
    <source>
        <dbReference type="Proteomes" id="UP001562425"/>
    </source>
</evidence>
<dbReference type="AlphaFoldDB" id="A0ABD1CII4"/>
<dbReference type="Proteomes" id="UP001562425">
    <property type="component" value="Unassembled WGS sequence"/>
</dbReference>
<accession>A0ABD1CII4</accession>
<protein>
    <submittedName>
        <fullName evidence="1">Uncharacterized protein</fullName>
    </submittedName>
</protein>
<proteinExistence type="predicted"/>
<reference evidence="1 2" key="1">
    <citation type="submission" date="2024-05" db="EMBL/GenBank/DDBJ databases">
        <title>Culex pipiens pipiens assembly and annotation.</title>
        <authorList>
            <person name="Alout H."/>
            <person name="Durand T."/>
        </authorList>
    </citation>
    <scope>NUCLEOTIDE SEQUENCE [LARGE SCALE GENOMIC DNA]</scope>
    <source>
        <strain evidence="1">HA-2024</strain>
        <tissue evidence="1">Whole body</tissue>
    </source>
</reference>
<organism evidence="1 2">
    <name type="scientific">Culex pipiens pipiens</name>
    <name type="common">Northern house mosquito</name>
    <dbReference type="NCBI Taxonomy" id="38569"/>
    <lineage>
        <taxon>Eukaryota</taxon>
        <taxon>Metazoa</taxon>
        <taxon>Ecdysozoa</taxon>
        <taxon>Arthropoda</taxon>
        <taxon>Hexapoda</taxon>
        <taxon>Insecta</taxon>
        <taxon>Pterygota</taxon>
        <taxon>Neoptera</taxon>
        <taxon>Endopterygota</taxon>
        <taxon>Diptera</taxon>
        <taxon>Nematocera</taxon>
        <taxon>Culicoidea</taxon>
        <taxon>Culicidae</taxon>
        <taxon>Culicinae</taxon>
        <taxon>Culicini</taxon>
        <taxon>Culex</taxon>
        <taxon>Culex</taxon>
    </lineage>
</organism>
<comment type="caution">
    <text evidence="1">The sequence shown here is derived from an EMBL/GenBank/DDBJ whole genome shotgun (WGS) entry which is preliminary data.</text>
</comment>
<name>A0ABD1CII4_CULPP</name>
<keyword evidence="2" id="KW-1185">Reference proteome</keyword>
<sequence>MFWICECTVNCLSNIAQIPKDIECVQLLAEKTDLREFIDLLKRCLRSNKSNGEAMNCPFTTLAHLVNYAHRNNVNASVEVMEVCCRMDSMIHTNARHPDHELFPKAIENMTYTFDYQVYPIIRERGSIHDNHINQSYRGLALAVITFLTAPIAEFHTQLKTGRPRRSLRRRQAF</sequence>
<gene>
    <name evidence="1" type="ORF">pipiens_004552</name>
</gene>